<dbReference type="FunFam" id="2.60.40.10:FF:000171">
    <property type="entry name" value="protein-glutamine gamma-glutamyltransferase 6"/>
    <property type="match status" value="1"/>
</dbReference>
<feature type="active site" evidence="8">
    <location>
        <position position="276"/>
    </location>
</feature>
<gene>
    <name evidence="11" type="ORF">PECUL_23A060799</name>
</gene>
<evidence type="ECO:0000256" key="6">
    <source>
        <dbReference type="ARBA" id="ARBA00024222"/>
    </source>
</evidence>
<dbReference type="InterPro" id="IPR023608">
    <property type="entry name" value="Transglutaminase_animal"/>
</dbReference>
<feature type="binding site" evidence="9">
    <location>
        <position position="398"/>
    </location>
    <ligand>
        <name>Ca(2+)</name>
        <dbReference type="ChEBI" id="CHEBI:29108"/>
    </ligand>
</feature>
<name>A0AAD1WAX8_PELCU</name>
<dbReference type="Pfam" id="PF01841">
    <property type="entry name" value="Transglut_core"/>
    <property type="match status" value="1"/>
</dbReference>
<dbReference type="InterPro" id="IPR013783">
    <property type="entry name" value="Ig-like_fold"/>
</dbReference>
<dbReference type="GO" id="GO:0003810">
    <property type="term" value="F:protein-glutamine gamma-glutamyltransferase activity"/>
    <property type="evidence" value="ECO:0007669"/>
    <property type="project" value="UniProtKB-EC"/>
</dbReference>
<dbReference type="FunFam" id="2.60.40.10:FF:000090">
    <property type="entry name" value="Protein-glutamine gamma-glutamyltransferase 2"/>
    <property type="match status" value="1"/>
</dbReference>
<evidence type="ECO:0000313" key="12">
    <source>
        <dbReference type="Proteomes" id="UP001295444"/>
    </source>
</evidence>
<keyword evidence="3 9" id="KW-0479">Metal-binding</keyword>
<comment type="cofactor">
    <cofactor evidence="9">
        <name>Ca(2+)</name>
        <dbReference type="ChEBI" id="CHEBI:29108"/>
    </cofactor>
    <text evidence="9">Binds 1 Ca(2+) ion per subunit.</text>
</comment>
<evidence type="ECO:0000313" key="11">
    <source>
        <dbReference type="EMBL" id="CAH2302346.1"/>
    </source>
</evidence>
<sequence length="702" mass="79370">MTGLQVTSCDWHYAANKKVHHTNMYDSNDLILRRGQPFLLTLTFSRALQQGENILFTTETGPSPSEESKTKAVFPLFRGQGKDTWSAVMTSTTSNSLTVTINSSSSSVIGHYILSVCVFSSNTDNVTPQAIGGLFLIFNPWIQDDDVFKAEEDERQEYVLNENGIIFVGSEFEILPRNWEYNQFDKNMLDICFAILDRSVNHQTDPISDVSQRNDPLYVCRMLNATVNSKDENGVLTENWSGDYADGVNPMKWNGSAPILKQWYFSGFKPSKYGQCWVYGGVLCTVLRCLGIPTRVISNFNSAQDRDKNIFLELHYNNHGVQDIQQDLMWNFHVWNESWFKRKDLGPSYDGWQIMDSTPLEKSNGIYCCGPAPLHAIKEGETNLNYDVAFMFASVNADLAYWITYSDGSKKRTSNDTKSIGKFLSTKAVGSDDRVDVTYMYKYLEGTKEEREVFEKAVYRLHDGPLDELEKDLLHFRNRGRDMQRRGGTLFGRLTVMDTAVGQDINLILSLKNLRDNSARVTVNMTASCILYTGRPRYNIWTDAKSVLLGPLQEVHISIPITYAQYGKYLKDDSVFRMTALCEVDGSEEIILVERDVILEKLPMSIKLPVQAVINSTILAEVEISNTFSETLNSCSFILEGNGLVNAPTQKNLPPLMPGERYQTSFEITPFKSGLRTLLVTFTSDLIKNVKESQKVMITGSN</sequence>
<dbReference type="InterPro" id="IPR014756">
    <property type="entry name" value="Ig_E-set"/>
</dbReference>
<evidence type="ECO:0000256" key="9">
    <source>
        <dbReference type="PIRSR" id="PIRSR000459-2"/>
    </source>
</evidence>
<protein>
    <recommendedName>
        <fullName evidence="6">protein-glutamine gamma-glutamyltransferase</fullName>
        <ecNumber evidence="6">2.3.2.13</ecNumber>
    </recommendedName>
</protein>
<evidence type="ECO:0000256" key="7">
    <source>
        <dbReference type="ARBA" id="ARBA00051843"/>
    </source>
</evidence>
<evidence type="ECO:0000256" key="5">
    <source>
        <dbReference type="ARBA" id="ARBA00023315"/>
    </source>
</evidence>
<keyword evidence="2" id="KW-0808">Transferase</keyword>
<feature type="active site" evidence="8">
    <location>
        <position position="333"/>
    </location>
</feature>
<comment type="catalytic activity">
    <reaction evidence="7">
        <text>L-glutaminyl-[protein] + L-lysyl-[protein] = [protein]-L-lysyl-N(6)-5-L-glutamyl-[protein] + NH4(+)</text>
        <dbReference type="Rhea" id="RHEA:54816"/>
        <dbReference type="Rhea" id="RHEA-COMP:9752"/>
        <dbReference type="Rhea" id="RHEA-COMP:10207"/>
        <dbReference type="Rhea" id="RHEA-COMP:14005"/>
        <dbReference type="ChEBI" id="CHEBI:28938"/>
        <dbReference type="ChEBI" id="CHEBI:29969"/>
        <dbReference type="ChEBI" id="CHEBI:30011"/>
        <dbReference type="ChEBI" id="CHEBI:138370"/>
        <dbReference type="EC" id="2.3.2.13"/>
    </reaction>
</comment>
<keyword evidence="4 9" id="KW-0106">Calcium</keyword>
<dbReference type="InterPro" id="IPR001102">
    <property type="entry name" value="Transglutaminase_N"/>
</dbReference>
<feature type="binding site" evidence="9">
    <location>
        <position position="445"/>
    </location>
    <ligand>
        <name>Ca(2+)</name>
        <dbReference type="ChEBI" id="CHEBI:29108"/>
    </ligand>
</feature>
<dbReference type="EMBL" id="OW240917">
    <property type="protein sequence ID" value="CAH2302346.1"/>
    <property type="molecule type" value="Genomic_DNA"/>
</dbReference>
<dbReference type="GO" id="GO:0046872">
    <property type="term" value="F:metal ion binding"/>
    <property type="evidence" value="ECO:0007669"/>
    <property type="project" value="UniProtKB-KW"/>
</dbReference>
<dbReference type="SMART" id="SM00460">
    <property type="entry name" value="TGc"/>
    <property type="match status" value="1"/>
</dbReference>
<dbReference type="InterPro" id="IPR002931">
    <property type="entry name" value="Transglutaminase-like"/>
</dbReference>
<evidence type="ECO:0000256" key="3">
    <source>
        <dbReference type="ARBA" id="ARBA00022723"/>
    </source>
</evidence>
<dbReference type="Pfam" id="PF00868">
    <property type="entry name" value="Transglut_N"/>
    <property type="match status" value="1"/>
</dbReference>
<dbReference type="Gene3D" id="3.90.260.10">
    <property type="entry name" value="Transglutaminase-like"/>
    <property type="match status" value="1"/>
</dbReference>
<dbReference type="PANTHER" id="PTHR11590">
    <property type="entry name" value="PROTEIN-GLUTAMINE GAMMA-GLUTAMYLTRANSFERASE"/>
    <property type="match status" value="1"/>
</dbReference>
<evidence type="ECO:0000256" key="4">
    <source>
        <dbReference type="ARBA" id="ARBA00022837"/>
    </source>
</evidence>
<dbReference type="AlphaFoldDB" id="A0AAD1WAX8"/>
<dbReference type="InterPro" id="IPR038765">
    <property type="entry name" value="Papain-like_cys_pep_sf"/>
</dbReference>
<feature type="domain" description="Transglutaminase-like" evidence="10">
    <location>
        <begin position="268"/>
        <end position="359"/>
    </location>
</feature>
<dbReference type="PANTHER" id="PTHR11590:SF79">
    <property type="entry name" value="LOC100145475 PROTEIN"/>
    <property type="match status" value="1"/>
</dbReference>
<feature type="binding site" evidence="9">
    <location>
        <position position="450"/>
    </location>
    <ligand>
        <name>Ca(2+)</name>
        <dbReference type="ChEBI" id="CHEBI:29108"/>
    </ligand>
</feature>
<accession>A0AAD1WAX8</accession>
<feature type="binding site" evidence="9">
    <location>
        <position position="396"/>
    </location>
    <ligand>
        <name>Ca(2+)</name>
        <dbReference type="ChEBI" id="CHEBI:29108"/>
    </ligand>
</feature>
<comment type="similarity">
    <text evidence="1">Belongs to the transglutaminase superfamily. Transglutaminase family.</text>
</comment>
<evidence type="ECO:0000256" key="2">
    <source>
        <dbReference type="ARBA" id="ARBA00022679"/>
    </source>
</evidence>
<dbReference type="Pfam" id="PF00927">
    <property type="entry name" value="Transglut_C"/>
    <property type="match status" value="2"/>
</dbReference>
<dbReference type="SUPFAM" id="SSF49309">
    <property type="entry name" value="Transglutaminase, two C-terminal domains"/>
    <property type="match status" value="2"/>
</dbReference>
<dbReference type="SUPFAM" id="SSF54001">
    <property type="entry name" value="Cysteine proteinases"/>
    <property type="match status" value="1"/>
</dbReference>
<organism evidence="11 12">
    <name type="scientific">Pelobates cultripes</name>
    <name type="common">Western spadefoot toad</name>
    <dbReference type="NCBI Taxonomy" id="61616"/>
    <lineage>
        <taxon>Eukaryota</taxon>
        <taxon>Metazoa</taxon>
        <taxon>Chordata</taxon>
        <taxon>Craniata</taxon>
        <taxon>Vertebrata</taxon>
        <taxon>Euteleostomi</taxon>
        <taxon>Amphibia</taxon>
        <taxon>Batrachia</taxon>
        <taxon>Anura</taxon>
        <taxon>Pelobatoidea</taxon>
        <taxon>Pelobatidae</taxon>
        <taxon>Pelobates</taxon>
    </lineage>
</organism>
<dbReference type="InterPro" id="IPR036985">
    <property type="entry name" value="Transglutaminase-like_sf"/>
</dbReference>
<dbReference type="InterPro" id="IPR008958">
    <property type="entry name" value="Transglutaminase_C"/>
</dbReference>
<keyword evidence="12" id="KW-1185">Reference proteome</keyword>
<reference evidence="11" key="1">
    <citation type="submission" date="2022-03" db="EMBL/GenBank/DDBJ databases">
        <authorList>
            <person name="Alioto T."/>
            <person name="Alioto T."/>
            <person name="Gomez Garrido J."/>
        </authorList>
    </citation>
    <scope>NUCLEOTIDE SEQUENCE</scope>
</reference>
<dbReference type="EC" id="2.3.2.13" evidence="6"/>
<evidence type="ECO:0000259" key="10">
    <source>
        <dbReference type="SMART" id="SM00460"/>
    </source>
</evidence>
<dbReference type="Gene3D" id="2.60.40.10">
    <property type="entry name" value="Immunoglobulins"/>
    <property type="match status" value="3"/>
</dbReference>
<dbReference type="InterPro" id="IPR036238">
    <property type="entry name" value="Transglutaminase_C_sf"/>
</dbReference>
<dbReference type="InterPro" id="IPR050779">
    <property type="entry name" value="Transglutaminase"/>
</dbReference>
<dbReference type="FunFam" id="3.90.260.10:FF:000001">
    <property type="entry name" value="Protein-glutamine gamma-glutamyltransferase 2"/>
    <property type="match status" value="1"/>
</dbReference>
<keyword evidence="5" id="KW-0012">Acyltransferase</keyword>
<dbReference type="FunFam" id="2.60.40.10:FF:002682">
    <property type="entry name" value="Transglutaminase 3, gene 1"/>
    <property type="match status" value="1"/>
</dbReference>
<evidence type="ECO:0000256" key="1">
    <source>
        <dbReference type="ARBA" id="ARBA00005968"/>
    </source>
</evidence>
<feature type="active site" evidence="8">
    <location>
        <position position="356"/>
    </location>
</feature>
<dbReference type="SUPFAM" id="SSF81296">
    <property type="entry name" value="E set domains"/>
    <property type="match status" value="1"/>
</dbReference>
<evidence type="ECO:0000256" key="8">
    <source>
        <dbReference type="PIRSR" id="PIRSR000459-1"/>
    </source>
</evidence>
<dbReference type="PIRSF" id="PIRSF000459">
    <property type="entry name" value="TGM_EBP42"/>
    <property type="match status" value="1"/>
</dbReference>
<dbReference type="Proteomes" id="UP001295444">
    <property type="component" value="Chromosome 06"/>
</dbReference>
<proteinExistence type="inferred from homology"/>